<name>A0A0J1B464_RHOIS</name>
<dbReference type="Proteomes" id="UP000036367">
    <property type="component" value="Unassembled WGS sequence"/>
</dbReference>
<evidence type="ECO:0000313" key="3">
    <source>
        <dbReference type="Proteomes" id="UP000036367"/>
    </source>
</evidence>
<keyword evidence="3" id="KW-1185">Reference proteome</keyword>
<protein>
    <submittedName>
        <fullName evidence="2">Uncharacterized protein</fullName>
    </submittedName>
</protein>
<dbReference type="PATRIC" id="fig|595434.4.peg.6047"/>
<reference evidence="2" key="1">
    <citation type="submission" date="2015-05" db="EMBL/GenBank/DDBJ databases">
        <title>Permanent draft genome of Rhodopirellula islandicus K833.</title>
        <authorList>
            <person name="Kizina J."/>
            <person name="Richter M."/>
            <person name="Glockner F.O."/>
            <person name="Harder J."/>
        </authorList>
    </citation>
    <scope>NUCLEOTIDE SEQUENCE [LARGE SCALE GENOMIC DNA]</scope>
    <source>
        <strain evidence="2">K833</strain>
    </source>
</reference>
<feature type="compositionally biased region" description="Basic and acidic residues" evidence="1">
    <location>
        <begin position="1"/>
        <end position="23"/>
    </location>
</feature>
<dbReference type="EMBL" id="LECT01000052">
    <property type="protein sequence ID" value="KLU01645.1"/>
    <property type="molecule type" value="Genomic_DNA"/>
</dbReference>
<dbReference type="AlphaFoldDB" id="A0A0J1B464"/>
<dbReference type="STRING" id="595434.RISK_006361"/>
<evidence type="ECO:0000313" key="2">
    <source>
        <dbReference type="EMBL" id="KLU01645.1"/>
    </source>
</evidence>
<organism evidence="2 3">
    <name type="scientific">Rhodopirellula islandica</name>
    <dbReference type="NCBI Taxonomy" id="595434"/>
    <lineage>
        <taxon>Bacteria</taxon>
        <taxon>Pseudomonadati</taxon>
        <taxon>Planctomycetota</taxon>
        <taxon>Planctomycetia</taxon>
        <taxon>Pirellulales</taxon>
        <taxon>Pirellulaceae</taxon>
        <taxon>Rhodopirellula</taxon>
    </lineage>
</organism>
<evidence type="ECO:0000256" key="1">
    <source>
        <dbReference type="SAM" id="MobiDB-lite"/>
    </source>
</evidence>
<feature type="region of interest" description="Disordered" evidence="1">
    <location>
        <begin position="1"/>
        <end position="37"/>
    </location>
</feature>
<gene>
    <name evidence="2" type="ORF">RISK_006361</name>
</gene>
<feature type="compositionally biased region" description="Polar residues" evidence="1">
    <location>
        <begin position="24"/>
        <end position="37"/>
    </location>
</feature>
<comment type="caution">
    <text evidence="2">The sequence shown here is derived from an EMBL/GenBank/DDBJ whole genome shotgun (WGS) entry which is preliminary data.</text>
</comment>
<accession>A0A0J1B464</accession>
<proteinExistence type="predicted"/>
<sequence>MTLIFDARDELTSQRVEKPEGHRPTQSCFFPSQGQCP</sequence>